<dbReference type="GeneID" id="25742060"/>
<evidence type="ECO:0000313" key="2">
    <source>
        <dbReference type="EMBL" id="KIY98776.1"/>
    </source>
</evidence>
<dbReference type="EMBL" id="KK102067">
    <property type="protein sequence ID" value="KIY98776.1"/>
    <property type="molecule type" value="Genomic_DNA"/>
</dbReference>
<protein>
    <submittedName>
        <fullName evidence="2">Uncharacterized protein</fullName>
    </submittedName>
</protein>
<reference evidence="2 3" key="1">
    <citation type="journal article" date="2013" name="BMC Genomics">
        <title>Reconstruction of the lipid metabolism for the microalga Monoraphidium neglectum from its genome sequence reveals characteristics suitable for biofuel production.</title>
        <authorList>
            <person name="Bogen C."/>
            <person name="Al-Dilaimi A."/>
            <person name="Albersmeier A."/>
            <person name="Wichmann J."/>
            <person name="Grundmann M."/>
            <person name="Rupp O."/>
            <person name="Lauersen K.J."/>
            <person name="Blifernez-Klassen O."/>
            <person name="Kalinowski J."/>
            <person name="Goesmann A."/>
            <person name="Mussgnug J.H."/>
            <person name="Kruse O."/>
        </authorList>
    </citation>
    <scope>NUCLEOTIDE SEQUENCE [LARGE SCALE GENOMIC DNA]</scope>
    <source>
        <strain evidence="2 3">SAG 48.87</strain>
    </source>
</reference>
<sequence>MPVWDRLCADAGVRRTLPRNQGATRCEEQWGAPPVAGSGTERRCHSGFVINNSSGREEAQEQRRREQAESQAPALDALHMLTLKSYKKKFPMDFMAACRPRAKTTNQTLRMMGLYEEDGFFMAKMGAQPPVGVTAGAFLPDMRKRNPNRAVAC</sequence>
<feature type="region of interest" description="Disordered" evidence="1">
    <location>
        <begin position="30"/>
        <end position="72"/>
    </location>
</feature>
<proteinExistence type="predicted"/>
<name>A0A0D2MDE2_9CHLO</name>
<keyword evidence="3" id="KW-1185">Reference proteome</keyword>
<dbReference type="RefSeq" id="XP_013897796.1">
    <property type="nucleotide sequence ID" value="XM_014042342.1"/>
</dbReference>
<feature type="compositionally biased region" description="Basic and acidic residues" evidence="1">
    <location>
        <begin position="55"/>
        <end position="68"/>
    </location>
</feature>
<dbReference type="OrthoDB" id="545101at2759"/>
<dbReference type="Proteomes" id="UP000054498">
    <property type="component" value="Unassembled WGS sequence"/>
</dbReference>
<dbReference type="KEGG" id="mng:MNEG_9185"/>
<accession>A0A0D2MDE2</accession>
<gene>
    <name evidence="2" type="ORF">MNEG_9185</name>
</gene>
<evidence type="ECO:0000256" key="1">
    <source>
        <dbReference type="SAM" id="MobiDB-lite"/>
    </source>
</evidence>
<organism evidence="2 3">
    <name type="scientific">Monoraphidium neglectum</name>
    <dbReference type="NCBI Taxonomy" id="145388"/>
    <lineage>
        <taxon>Eukaryota</taxon>
        <taxon>Viridiplantae</taxon>
        <taxon>Chlorophyta</taxon>
        <taxon>core chlorophytes</taxon>
        <taxon>Chlorophyceae</taxon>
        <taxon>CS clade</taxon>
        <taxon>Sphaeropleales</taxon>
        <taxon>Selenastraceae</taxon>
        <taxon>Monoraphidium</taxon>
    </lineage>
</organism>
<dbReference type="AlphaFoldDB" id="A0A0D2MDE2"/>
<evidence type="ECO:0000313" key="3">
    <source>
        <dbReference type="Proteomes" id="UP000054498"/>
    </source>
</evidence>